<dbReference type="InterPro" id="IPR001810">
    <property type="entry name" value="F-box_dom"/>
</dbReference>
<dbReference type="PANTHER" id="PTHR31672">
    <property type="entry name" value="BNACNNG10540D PROTEIN"/>
    <property type="match status" value="1"/>
</dbReference>
<dbReference type="AlphaFoldDB" id="A0A5B7BI14"/>
<dbReference type="InterPro" id="IPR017451">
    <property type="entry name" value="F-box-assoc_interact_dom"/>
</dbReference>
<evidence type="ECO:0000313" key="2">
    <source>
        <dbReference type="EMBL" id="MPA68114.1"/>
    </source>
</evidence>
<feature type="domain" description="F-box" evidence="1">
    <location>
        <begin position="9"/>
        <end position="59"/>
    </location>
</feature>
<evidence type="ECO:0000259" key="1">
    <source>
        <dbReference type="PROSITE" id="PS50181"/>
    </source>
</evidence>
<dbReference type="InterPro" id="IPR011043">
    <property type="entry name" value="Gal_Oxase/kelch_b-propeller"/>
</dbReference>
<dbReference type="PANTHER" id="PTHR31672:SF13">
    <property type="entry name" value="F-BOX PROTEIN CPR30-LIKE"/>
    <property type="match status" value="1"/>
</dbReference>
<gene>
    <name evidence="2" type="ORF">Din_037555</name>
</gene>
<protein>
    <submittedName>
        <fullName evidence="2">Putative F-box protein CPR30-like</fullName>
    </submittedName>
</protein>
<dbReference type="Pfam" id="PF07734">
    <property type="entry name" value="FBA_1"/>
    <property type="match status" value="1"/>
</dbReference>
<dbReference type="PROSITE" id="PS50181">
    <property type="entry name" value="FBOX"/>
    <property type="match status" value="1"/>
</dbReference>
<reference evidence="2" key="1">
    <citation type="submission" date="2019-08" db="EMBL/GenBank/DDBJ databases">
        <title>Reference gene set and small RNA set construction with multiple tissues from Davidia involucrata Baill.</title>
        <authorList>
            <person name="Yang H."/>
            <person name="Zhou C."/>
            <person name="Li G."/>
            <person name="Wang J."/>
            <person name="Gao P."/>
            <person name="Wang M."/>
            <person name="Wang R."/>
            <person name="Zhao Y."/>
        </authorList>
    </citation>
    <scope>NUCLEOTIDE SEQUENCE</scope>
    <source>
        <tissue evidence="2">Mixed with DoveR01_LX</tissue>
    </source>
</reference>
<dbReference type="CDD" id="cd22157">
    <property type="entry name" value="F-box_AtFBW1-like"/>
    <property type="match status" value="1"/>
</dbReference>
<dbReference type="Pfam" id="PF00646">
    <property type="entry name" value="F-box"/>
    <property type="match status" value="1"/>
</dbReference>
<dbReference type="SUPFAM" id="SSF81383">
    <property type="entry name" value="F-box domain"/>
    <property type="match status" value="1"/>
</dbReference>
<dbReference type="Gene3D" id="1.20.1280.50">
    <property type="match status" value="1"/>
</dbReference>
<dbReference type="SMART" id="SM00256">
    <property type="entry name" value="FBOX"/>
    <property type="match status" value="1"/>
</dbReference>
<dbReference type="InterPro" id="IPR006527">
    <property type="entry name" value="F-box-assoc_dom_typ1"/>
</dbReference>
<dbReference type="SUPFAM" id="SSF50965">
    <property type="entry name" value="Galactose oxidase, central domain"/>
    <property type="match status" value="1"/>
</dbReference>
<proteinExistence type="predicted"/>
<dbReference type="InterPro" id="IPR036047">
    <property type="entry name" value="F-box-like_dom_sf"/>
</dbReference>
<name>A0A5B7BI14_DAVIN</name>
<dbReference type="NCBIfam" id="TIGR01640">
    <property type="entry name" value="F_box_assoc_1"/>
    <property type="match status" value="1"/>
</dbReference>
<dbReference type="InterPro" id="IPR050796">
    <property type="entry name" value="SCF_F-box_component"/>
</dbReference>
<sequence>MSTDESESETMARDLPRDIIIDILSRLPVRSLLRFKCVCKPWYALFKNPNFITKHFNQTTSHSTTNNKDNTCFLYTPRDSNTSNSNRSISLLSNNETLNIPIDLDIPFLSISKPFRISGSCNGLVCLSIVPLASIILLWNPATRVFKDLPASPIARPQSLPIKVVLGFGFDQKTNDYRVLRIVYYCYPLNQVEMYSLSTNSWREIKADIRFLIFESSCSVFFKGRFHWTAVGFQELNGREVIVSFDMDDEKLHYIMPPDFRSGDDGDCRFRWNLVVFKECLGVIVCWDNGSNKKFDIWAMNEYGVTTSWTKYISFGPYPRINRPLSCGKDGEVLLERDRGELVLYDPTTETIKDLGAHGAVCWSDVFIHVESLHPIKGGKVAEKSNLCAVLPDMNFVRKFDLVLE</sequence>
<accession>A0A5B7BI14</accession>
<dbReference type="EMBL" id="GHES01037555">
    <property type="protein sequence ID" value="MPA68114.1"/>
    <property type="molecule type" value="Transcribed_RNA"/>
</dbReference>
<organism evidence="2">
    <name type="scientific">Davidia involucrata</name>
    <name type="common">Dove tree</name>
    <dbReference type="NCBI Taxonomy" id="16924"/>
    <lineage>
        <taxon>Eukaryota</taxon>
        <taxon>Viridiplantae</taxon>
        <taxon>Streptophyta</taxon>
        <taxon>Embryophyta</taxon>
        <taxon>Tracheophyta</taxon>
        <taxon>Spermatophyta</taxon>
        <taxon>Magnoliopsida</taxon>
        <taxon>eudicotyledons</taxon>
        <taxon>Gunneridae</taxon>
        <taxon>Pentapetalae</taxon>
        <taxon>asterids</taxon>
        <taxon>Cornales</taxon>
        <taxon>Nyssaceae</taxon>
        <taxon>Davidia</taxon>
    </lineage>
</organism>